<dbReference type="SUPFAM" id="SSF54637">
    <property type="entry name" value="Thioesterase/thiol ester dehydrase-isomerase"/>
    <property type="match status" value="1"/>
</dbReference>
<protein>
    <submittedName>
        <fullName evidence="5">Phosphate acetyltransferase</fullName>
    </submittedName>
</protein>
<dbReference type="NCBIfam" id="NF008852">
    <property type="entry name" value="PRK11890.1"/>
    <property type="match status" value="1"/>
</dbReference>
<evidence type="ECO:0000259" key="4">
    <source>
        <dbReference type="Pfam" id="PF01575"/>
    </source>
</evidence>
<dbReference type="PANTHER" id="PTHR43356">
    <property type="entry name" value="PHOSPHATE ACETYLTRANSFERASE"/>
    <property type="match status" value="1"/>
</dbReference>
<keyword evidence="6" id="KW-1185">Reference proteome</keyword>
<dbReference type="AlphaFoldDB" id="A0A4R2L849"/>
<proteinExistence type="predicted"/>
<accession>A0A4R2L849</accession>
<dbReference type="RefSeq" id="WP_132543999.1">
    <property type="nucleotide sequence ID" value="NZ_SLWY01000015.1"/>
</dbReference>
<dbReference type="Gene3D" id="3.40.718.10">
    <property type="entry name" value="Isopropylmalate Dehydrogenase"/>
    <property type="match status" value="1"/>
</dbReference>
<evidence type="ECO:0000256" key="2">
    <source>
        <dbReference type="ARBA" id="ARBA00023315"/>
    </source>
</evidence>
<dbReference type="EMBL" id="SLWY01000015">
    <property type="protein sequence ID" value="TCO80349.1"/>
    <property type="molecule type" value="Genomic_DNA"/>
</dbReference>
<feature type="domain" description="Phosphate acetyl/butaryl transferase" evidence="3">
    <location>
        <begin position="244"/>
        <end position="455"/>
    </location>
</feature>
<name>A0A4R2L849_9GAMM</name>
<dbReference type="OrthoDB" id="9774179at2"/>
<evidence type="ECO:0000313" key="6">
    <source>
        <dbReference type="Proteomes" id="UP000295765"/>
    </source>
</evidence>
<dbReference type="Proteomes" id="UP000295765">
    <property type="component" value="Unassembled WGS sequence"/>
</dbReference>
<dbReference type="InterPro" id="IPR050500">
    <property type="entry name" value="Phos_Acetyltrans/Butyryltrans"/>
</dbReference>
<dbReference type="InterPro" id="IPR029069">
    <property type="entry name" value="HotDog_dom_sf"/>
</dbReference>
<evidence type="ECO:0000313" key="5">
    <source>
        <dbReference type="EMBL" id="TCO80349.1"/>
    </source>
</evidence>
<dbReference type="Gene3D" id="3.10.129.10">
    <property type="entry name" value="Hotdog Thioesterase"/>
    <property type="match status" value="1"/>
</dbReference>
<evidence type="ECO:0000256" key="1">
    <source>
        <dbReference type="ARBA" id="ARBA00022679"/>
    </source>
</evidence>
<dbReference type="GO" id="GO:0016746">
    <property type="term" value="F:acyltransferase activity"/>
    <property type="evidence" value="ECO:0007669"/>
    <property type="project" value="UniProtKB-KW"/>
</dbReference>
<dbReference type="NCBIfam" id="NF006045">
    <property type="entry name" value="PRK08190.1"/>
    <property type="match status" value="1"/>
</dbReference>
<gene>
    <name evidence="5" type="ORF">EV699_115127</name>
</gene>
<feature type="domain" description="MaoC-like" evidence="4">
    <location>
        <begin position="23"/>
        <end position="121"/>
    </location>
</feature>
<dbReference type="SUPFAM" id="SSF53659">
    <property type="entry name" value="Isocitrate/Isopropylmalate dehydrogenase-like"/>
    <property type="match status" value="1"/>
</dbReference>
<dbReference type="Pfam" id="PF01575">
    <property type="entry name" value="MaoC_dehydratas"/>
    <property type="match status" value="1"/>
</dbReference>
<dbReference type="InterPro" id="IPR002505">
    <property type="entry name" value="PTA_PTB"/>
</dbReference>
<reference evidence="5 6" key="1">
    <citation type="submission" date="2019-03" db="EMBL/GenBank/DDBJ databases">
        <title>Genomic Encyclopedia of Type Strains, Phase IV (KMG-IV): sequencing the most valuable type-strain genomes for metagenomic binning, comparative biology and taxonomic classification.</title>
        <authorList>
            <person name="Goeker M."/>
        </authorList>
    </citation>
    <scope>NUCLEOTIDE SEQUENCE [LARGE SCALE GENOMIC DNA]</scope>
    <source>
        <strain evidence="5 6">DSM 25287</strain>
    </source>
</reference>
<keyword evidence="1 5" id="KW-0808">Transferase</keyword>
<comment type="caution">
    <text evidence="5">The sequence shown here is derived from an EMBL/GenBank/DDBJ whole genome shotgun (WGS) entry which is preliminary data.</text>
</comment>
<dbReference type="PANTHER" id="PTHR43356:SF2">
    <property type="entry name" value="PHOSPHATE ACETYLTRANSFERASE"/>
    <property type="match status" value="1"/>
</dbReference>
<keyword evidence="2" id="KW-0012">Acyltransferase</keyword>
<dbReference type="CDD" id="cd03449">
    <property type="entry name" value="R_hydratase"/>
    <property type="match status" value="1"/>
</dbReference>
<sequence length="468" mass="49324">MNDDVRFLENRTFDEIAVGDSASAEHTLSHRDIELFALLSGDLNPTHIDEEFARGAKFERIVGHSMWGASLISGVLGTHLPGAGTLYRSQTLSFHGVIYVGDVMRATVTVTGKDSERRTVTLACRCENQDGMLLIDGEAVVSAPPVKIRRPSVTLPEVHFSAHGARHKKLVETAAQGSAVPTAVVHPVDQVSLEGAVRAADAGLIVPLLVGPKARIEGTAAQFDLDIGRFEIVDAPHSHAAAERGVALVREGRAEVLMKGSLHTDEFMGAVVAKETGLRTARRISHVFVMDVPTYPKLLLITDAAINIYPDLEVKVDIVQNAIELAQALGVKCPNVAILSAVETVTPKIASTMDAAALCKMADRGQITGGVLDGPLAFDNAISKAAAKTKGIVSTVSGEADILVAPDLEAGNMIAKQLEYLAEASGAGVVLGARVPIVLTSRADGTLARMASCAVAALLARQLRGGKR</sequence>
<dbReference type="InterPro" id="IPR002539">
    <property type="entry name" value="MaoC-like_dom"/>
</dbReference>
<dbReference type="Pfam" id="PF01515">
    <property type="entry name" value="PTA_PTB"/>
    <property type="match status" value="1"/>
</dbReference>
<organism evidence="5 6">
    <name type="scientific">Plasticicumulans lactativorans</name>
    <dbReference type="NCBI Taxonomy" id="1133106"/>
    <lineage>
        <taxon>Bacteria</taxon>
        <taxon>Pseudomonadati</taxon>
        <taxon>Pseudomonadota</taxon>
        <taxon>Gammaproteobacteria</taxon>
        <taxon>Candidatus Competibacteraceae</taxon>
        <taxon>Plasticicumulans</taxon>
    </lineage>
</organism>
<evidence type="ECO:0000259" key="3">
    <source>
        <dbReference type="Pfam" id="PF01515"/>
    </source>
</evidence>